<reference evidence="3" key="1">
    <citation type="submission" date="2024-03" db="EMBL/GenBank/DDBJ databases">
        <title>Human intestinal bacterial collection.</title>
        <authorList>
            <person name="Pauvert C."/>
            <person name="Hitch T.C.A."/>
            <person name="Clavel T."/>
        </authorList>
    </citation>
    <scope>NUCLEOTIDE SEQUENCE [LARGE SCALE GENOMIC DNA]</scope>
    <source>
        <strain evidence="3">CLA-AA-H89B</strain>
    </source>
</reference>
<feature type="domain" description="EAL" evidence="1">
    <location>
        <begin position="304"/>
        <end position="556"/>
    </location>
</feature>
<dbReference type="InterPro" id="IPR029787">
    <property type="entry name" value="Nucleotide_cyclase"/>
</dbReference>
<accession>A0ABV1H9J7</accession>
<dbReference type="PROSITE" id="PS50887">
    <property type="entry name" value="GGDEF"/>
    <property type="match status" value="1"/>
</dbReference>
<dbReference type="NCBIfam" id="TIGR00254">
    <property type="entry name" value="GGDEF"/>
    <property type="match status" value="1"/>
</dbReference>
<dbReference type="InterPro" id="IPR001633">
    <property type="entry name" value="EAL_dom"/>
</dbReference>
<dbReference type="InterPro" id="IPR000014">
    <property type="entry name" value="PAS"/>
</dbReference>
<dbReference type="SUPFAM" id="SSF141868">
    <property type="entry name" value="EAL domain-like"/>
    <property type="match status" value="1"/>
</dbReference>
<protein>
    <submittedName>
        <fullName evidence="3">GGDEF and EAL domain-containing protein</fullName>
    </submittedName>
</protein>
<evidence type="ECO:0000313" key="4">
    <source>
        <dbReference type="Proteomes" id="UP001546774"/>
    </source>
</evidence>
<dbReference type="Gene3D" id="3.30.70.270">
    <property type="match status" value="1"/>
</dbReference>
<dbReference type="InterPro" id="IPR035965">
    <property type="entry name" value="PAS-like_dom_sf"/>
</dbReference>
<keyword evidence="4" id="KW-1185">Reference proteome</keyword>
<comment type="caution">
    <text evidence="3">The sequence shown here is derived from an EMBL/GenBank/DDBJ whole genome shotgun (WGS) entry which is preliminary data.</text>
</comment>
<organism evidence="3 4">
    <name type="scientific">Lachnospira intestinalis</name>
    <dbReference type="NCBI Taxonomy" id="3133158"/>
    <lineage>
        <taxon>Bacteria</taxon>
        <taxon>Bacillati</taxon>
        <taxon>Bacillota</taxon>
        <taxon>Clostridia</taxon>
        <taxon>Lachnospirales</taxon>
        <taxon>Lachnospiraceae</taxon>
        <taxon>Lachnospira</taxon>
    </lineage>
</organism>
<name>A0ABV1H9J7_9FIRM</name>
<dbReference type="InterPro" id="IPR000160">
    <property type="entry name" value="GGDEF_dom"/>
</dbReference>
<sequence>MIKSVKDLKAYEDVFTLIDECTDNYVFVYDLENDLFHISKSALDTFTLEEEHIKLASSALKPLVYPKDWDRLAADIRAVRNQEKAQHNLEYRLITKDDEIIWVSGKSRTFFNENGEPFMLIGCISEIGKHNKYDNITSLYCEDVLKERYALAKIAEPQPVTGTILLIGIDNFREINEKYGTKMGNILLAGVAEAIAVCCKNRENVFRFHGDEFAVILKEQPSCTTADAKKLYKTIRRKIDSSIEKNGYHMFFTISGGAASFNTQENSYEDVLKNAKFALHVSKLNGKNTFTPYSEDEYLSYIRRIDIQEELRKCVENDFKGFEVYYQPIMKPQTNTLYGSEALIRWHSEKYGFMSPVDFVPLLEESALIIPLGKWIIENAVRQCKAWVSVYPDFIMNINLSFVQIIKSDILKDAVELLEQYELSAKHVVFEVTESGELENNTAVKHVLNSFNNKSLNLAIDDFGTGYSNLRYIRDMMFGIIKIDRLFIKDINESSQNYTLVKYVTEMAHNFNIKVCVEGVETQEEYDKVMTLKPDCIQGFFYGKPMNAGNFAASYI</sequence>
<dbReference type="InterPro" id="IPR050706">
    <property type="entry name" value="Cyclic-di-GMP_PDE-like"/>
</dbReference>
<evidence type="ECO:0000259" key="1">
    <source>
        <dbReference type="PROSITE" id="PS50883"/>
    </source>
</evidence>
<dbReference type="SUPFAM" id="SSF55785">
    <property type="entry name" value="PYP-like sensor domain (PAS domain)"/>
    <property type="match status" value="1"/>
</dbReference>
<evidence type="ECO:0000313" key="3">
    <source>
        <dbReference type="EMBL" id="MEQ2556037.1"/>
    </source>
</evidence>
<dbReference type="PROSITE" id="PS50883">
    <property type="entry name" value="EAL"/>
    <property type="match status" value="1"/>
</dbReference>
<dbReference type="PANTHER" id="PTHR33121">
    <property type="entry name" value="CYCLIC DI-GMP PHOSPHODIESTERASE PDEF"/>
    <property type="match status" value="1"/>
</dbReference>
<dbReference type="Pfam" id="PF08447">
    <property type="entry name" value="PAS_3"/>
    <property type="match status" value="1"/>
</dbReference>
<dbReference type="Proteomes" id="UP001546774">
    <property type="component" value="Unassembled WGS sequence"/>
</dbReference>
<dbReference type="InterPro" id="IPR035919">
    <property type="entry name" value="EAL_sf"/>
</dbReference>
<dbReference type="SMART" id="SM00267">
    <property type="entry name" value="GGDEF"/>
    <property type="match status" value="1"/>
</dbReference>
<dbReference type="Gene3D" id="3.20.20.450">
    <property type="entry name" value="EAL domain"/>
    <property type="match status" value="1"/>
</dbReference>
<evidence type="ECO:0000259" key="2">
    <source>
        <dbReference type="PROSITE" id="PS50887"/>
    </source>
</evidence>
<feature type="domain" description="GGDEF" evidence="2">
    <location>
        <begin position="160"/>
        <end position="295"/>
    </location>
</feature>
<dbReference type="PANTHER" id="PTHR33121:SF71">
    <property type="entry name" value="OXYGEN SENSOR PROTEIN DOSP"/>
    <property type="match status" value="1"/>
</dbReference>
<dbReference type="SUPFAM" id="SSF55073">
    <property type="entry name" value="Nucleotide cyclase"/>
    <property type="match status" value="1"/>
</dbReference>
<dbReference type="Pfam" id="PF00990">
    <property type="entry name" value="GGDEF"/>
    <property type="match status" value="1"/>
</dbReference>
<dbReference type="EMBL" id="JBBMFS010000016">
    <property type="protein sequence ID" value="MEQ2556037.1"/>
    <property type="molecule type" value="Genomic_DNA"/>
</dbReference>
<gene>
    <name evidence="3" type="ORF">WMO37_13655</name>
</gene>
<dbReference type="Pfam" id="PF00563">
    <property type="entry name" value="EAL"/>
    <property type="match status" value="1"/>
</dbReference>
<dbReference type="CDD" id="cd01948">
    <property type="entry name" value="EAL"/>
    <property type="match status" value="1"/>
</dbReference>
<dbReference type="SMART" id="SM00052">
    <property type="entry name" value="EAL"/>
    <property type="match status" value="1"/>
</dbReference>
<dbReference type="InterPro" id="IPR013655">
    <property type="entry name" value="PAS_fold_3"/>
</dbReference>
<dbReference type="Gene3D" id="3.30.450.20">
    <property type="entry name" value="PAS domain"/>
    <property type="match status" value="1"/>
</dbReference>
<dbReference type="InterPro" id="IPR043128">
    <property type="entry name" value="Rev_trsase/Diguanyl_cyclase"/>
</dbReference>
<dbReference type="CDD" id="cd01949">
    <property type="entry name" value="GGDEF"/>
    <property type="match status" value="1"/>
</dbReference>
<dbReference type="CDD" id="cd00130">
    <property type="entry name" value="PAS"/>
    <property type="match status" value="1"/>
</dbReference>
<proteinExistence type="predicted"/>